<evidence type="ECO:0000256" key="3">
    <source>
        <dbReference type="ARBA" id="ARBA00022475"/>
    </source>
</evidence>
<feature type="transmembrane region" description="Helical" evidence="7">
    <location>
        <begin position="183"/>
        <end position="206"/>
    </location>
</feature>
<keyword evidence="2 7" id="KW-0813">Transport</keyword>
<dbReference type="Gene3D" id="1.10.3720.10">
    <property type="entry name" value="MetI-like"/>
    <property type="match status" value="1"/>
</dbReference>
<evidence type="ECO:0000256" key="5">
    <source>
        <dbReference type="ARBA" id="ARBA00022989"/>
    </source>
</evidence>
<feature type="transmembrane region" description="Helical" evidence="7">
    <location>
        <begin position="75"/>
        <end position="98"/>
    </location>
</feature>
<keyword evidence="4 7" id="KW-0812">Transmembrane</keyword>
<dbReference type="STRING" id="1196031.A361_25360"/>
<gene>
    <name evidence="9" type="ORF">A361_25360</name>
</gene>
<evidence type="ECO:0000313" key="10">
    <source>
        <dbReference type="Proteomes" id="UP000077856"/>
    </source>
</evidence>
<comment type="subcellular location">
    <subcellularLocation>
        <location evidence="1 7">Cell membrane</location>
        <topology evidence="1 7">Multi-pass membrane protein</topology>
    </subcellularLocation>
</comment>
<keyword evidence="6 7" id="KW-0472">Membrane</keyword>
<dbReference type="InterPro" id="IPR000515">
    <property type="entry name" value="MetI-like"/>
</dbReference>
<sequence>MITKLKKLSISTIIIYSILFLISLTVLVPLLHLLAMSLSDPLKVHKLSGLGIIPEGFSLINYKILLSNPLIIKSIFNTLFITIVGTAVNLLLTAMTAYVLARTKFPGRNFVMIFLIVIMVFEPGLIPEYLLVKNLGLLDTYASLILYKTINIFYLFIMMRFFEDVPESILEAARMDGAGHFRIFTKIMLPLSKPALATMGLFYGVYHWNEYFRATIYLTDTGKWPLQLVLRQFVVERDNTSLLGAQNFLSYDQIATLDFASLQAGTIIISVVPLLLIYPLILKYYAKGAFEGGVKD</sequence>
<accession>A0A160MHX4</accession>
<evidence type="ECO:0000256" key="1">
    <source>
        <dbReference type="ARBA" id="ARBA00004651"/>
    </source>
</evidence>
<dbReference type="KEGG" id="bon:A361_25360"/>
<evidence type="ECO:0000256" key="7">
    <source>
        <dbReference type="RuleBase" id="RU363032"/>
    </source>
</evidence>
<reference evidence="9 10" key="1">
    <citation type="submission" date="2016-04" db="EMBL/GenBank/DDBJ databases">
        <title>Complete genome sequence of Bacillus oceanisediminis strain 2691.</title>
        <authorList>
            <person name="Jeong H."/>
            <person name="Kim H.J."/>
            <person name="Lee D.-W."/>
        </authorList>
    </citation>
    <scope>NUCLEOTIDE SEQUENCE [LARGE SCALE GENOMIC DNA]</scope>
    <source>
        <strain evidence="9 10">2691</strain>
    </source>
</reference>
<proteinExistence type="inferred from homology"/>
<dbReference type="PANTHER" id="PTHR43744:SF9">
    <property type="entry name" value="POLYGALACTURONAN_RHAMNOGALACTURONAN TRANSPORT SYSTEM PERMEASE PROTEIN YTCP"/>
    <property type="match status" value="1"/>
</dbReference>
<dbReference type="Proteomes" id="UP000077856">
    <property type="component" value="Chromosome"/>
</dbReference>
<feature type="transmembrane region" description="Helical" evidence="7">
    <location>
        <begin position="12"/>
        <end position="35"/>
    </location>
</feature>
<dbReference type="EMBL" id="CP015506">
    <property type="protein sequence ID" value="AND42338.1"/>
    <property type="molecule type" value="Genomic_DNA"/>
</dbReference>
<name>A0A160MHX4_9BACI</name>
<evidence type="ECO:0000256" key="2">
    <source>
        <dbReference type="ARBA" id="ARBA00022448"/>
    </source>
</evidence>
<feature type="transmembrane region" description="Helical" evidence="7">
    <location>
        <begin position="144"/>
        <end position="162"/>
    </location>
</feature>
<comment type="similarity">
    <text evidence="7">Belongs to the binding-protein-dependent transport system permease family.</text>
</comment>
<evidence type="ECO:0000259" key="8">
    <source>
        <dbReference type="PROSITE" id="PS50928"/>
    </source>
</evidence>
<evidence type="ECO:0000256" key="4">
    <source>
        <dbReference type="ARBA" id="ARBA00022692"/>
    </source>
</evidence>
<dbReference type="PROSITE" id="PS50928">
    <property type="entry name" value="ABC_TM1"/>
    <property type="match status" value="1"/>
</dbReference>
<dbReference type="CDD" id="cd06261">
    <property type="entry name" value="TM_PBP2"/>
    <property type="match status" value="1"/>
</dbReference>
<organism evidence="9 10">
    <name type="scientific">Cytobacillus oceanisediminis 2691</name>
    <dbReference type="NCBI Taxonomy" id="1196031"/>
    <lineage>
        <taxon>Bacteria</taxon>
        <taxon>Bacillati</taxon>
        <taxon>Bacillota</taxon>
        <taxon>Bacilli</taxon>
        <taxon>Bacillales</taxon>
        <taxon>Bacillaceae</taxon>
        <taxon>Cytobacillus</taxon>
    </lineage>
</organism>
<evidence type="ECO:0000313" key="9">
    <source>
        <dbReference type="EMBL" id="AND42338.1"/>
    </source>
</evidence>
<dbReference type="eggNOG" id="COG0395">
    <property type="taxonomic scope" value="Bacteria"/>
</dbReference>
<dbReference type="GO" id="GO:0055085">
    <property type="term" value="P:transmembrane transport"/>
    <property type="evidence" value="ECO:0007669"/>
    <property type="project" value="InterPro"/>
</dbReference>
<protein>
    <submittedName>
        <fullName evidence="9">ABC transporter permease</fullName>
    </submittedName>
</protein>
<feature type="transmembrane region" description="Helical" evidence="7">
    <location>
        <begin position="259"/>
        <end position="281"/>
    </location>
</feature>
<dbReference type="InterPro" id="IPR035906">
    <property type="entry name" value="MetI-like_sf"/>
</dbReference>
<evidence type="ECO:0000256" key="6">
    <source>
        <dbReference type="ARBA" id="ARBA00023136"/>
    </source>
</evidence>
<dbReference type="PANTHER" id="PTHR43744">
    <property type="entry name" value="ABC TRANSPORTER PERMEASE PROTEIN MG189-RELATED-RELATED"/>
    <property type="match status" value="1"/>
</dbReference>
<dbReference type="RefSeq" id="WP_019380695.1">
    <property type="nucleotide sequence ID" value="NZ_CP015506.1"/>
</dbReference>
<dbReference type="AlphaFoldDB" id="A0A160MHX4"/>
<keyword evidence="3" id="KW-1003">Cell membrane</keyword>
<feature type="transmembrane region" description="Helical" evidence="7">
    <location>
        <begin position="110"/>
        <end position="132"/>
    </location>
</feature>
<keyword evidence="5 7" id="KW-1133">Transmembrane helix</keyword>
<dbReference type="Pfam" id="PF00528">
    <property type="entry name" value="BPD_transp_1"/>
    <property type="match status" value="1"/>
</dbReference>
<dbReference type="SUPFAM" id="SSF161098">
    <property type="entry name" value="MetI-like"/>
    <property type="match status" value="1"/>
</dbReference>
<dbReference type="GO" id="GO:0005886">
    <property type="term" value="C:plasma membrane"/>
    <property type="evidence" value="ECO:0007669"/>
    <property type="project" value="UniProtKB-SubCell"/>
</dbReference>
<feature type="domain" description="ABC transmembrane type-1" evidence="8">
    <location>
        <begin position="75"/>
        <end position="280"/>
    </location>
</feature>